<dbReference type="InterPro" id="IPR002104">
    <property type="entry name" value="Integrase_catalytic"/>
</dbReference>
<dbReference type="PANTHER" id="PTHR30349">
    <property type="entry name" value="PHAGE INTEGRASE-RELATED"/>
    <property type="match status" value="1"/>
</dbReference>
<reference evidence="3 4" key="1">
    <citation type="submission" date="2015-09" db="EMBL/GenBank/DDBJ databases">
        <authorList>
            <consortium name="Pathogen Informatics"/>
        </authorList>
    </citation>
    <scope>NUCLEOTIDE SEQUENCE [LARGE SCALE GENOMIC DNA]</scope>
    <source>
        <strain evidence="3 4">2789STDY5608851</strain>
    </source>
</reference>
<dbReference type="InterPro" id="IPR050090">
    <property type="entry name" value="Tyrosine_recombinase_XerCD"/>
</dbReference>
<dbReference type="PANTHER" id="PTHR30349:SF64">
    <property type="entry name" value="PROPHAGE INTEGRASE INTD-RELATED"/>
    <property type="match status" value="1"/>
</dbReference>
<evidence type="ECO:0000259" key="2">
    <source>
        <dbReference type="PROSITE" id="PS51898"/>
    </source>
</evidence>
<dbReference type="PROSITE" id="PS51898">
    <property type="entry name" value="TYR_RECOMBINASE"/>
    <property type="match status" value="1"/>
</dbReference>
<gene>
    <name evidence="3" type="ORF">ERS852408_02159</name>
</gene>
<dbReference type="InterPro" id="IPR013762">
    <property type="entry name" value="Integrase-like_cat_sf"/>
</dbReference>
<evidence type="ECO:0000313" key="4">
    <source>
        <dbReference type="Proteomes" id="UP000095380"/>
    </source>
</evidence>
<dbReference type="Gene3D" id="1.10.443.10">
    <property type="entry name" value="Intergrase catalytic core"/>
    <property type="match status" value="1"/>
</dbReference>
<dbReference type="GO" id="GO:0003677">
    <property type="term" value="F:DNA binding"/>
    <property type="evidence" value="ECO:0007669"/>
    <property type="project" value="InterPro"/>
</dbReference>
<protein>
    <submittedName>
        <fullName evidence="3">Site-specific tyrosine recombinase XerC</fullName>
    </submittedName>
</protein>
<name>A0A174F6E5_9FIRM</name>
<dbReference type="SUPFAM" id="SSF56349">
    <property type="entry name" value="DNA breaking-rejoining enzymes"/>
    <property type="match status" value="1"/>
</dbReference>
<dbReference type="EMBL" id="CYYM01000013">
    <property type="protein sequence ID" value="CUO43735.1"/>
    <property type="molecule type" value="Genomic_DNA"/>
</dbReference>
<organism evidence="3 4">
    <name type="scientific">Dorea longicatena</name>
    <dbReference type="NCBI Taxonomy" id="88431"/>
    <lineage>
        <taxon>Bacteria</taxon>
        <taxon>Bacillati</taxon>
        <taxon>Bacillota</taxon>
        <taxon>Clostridia</taxon>
        <taxon>Lachnospirales</taxon>
        <taxon>Lachnospiraceae</taxon>
        <taxon>Dorea</taxon>
    </lineage>
</organism>
<dbReference type="Pfam" id="PF00589">
    <property type="entry name" value="Phage_integrase"/>
    <property type="match status" value="1"/>
</dbReference>
<feature type="domain" description="Tyr recombinase" evidence="2">
    <location>
        <begin position="53"/>
        <end position="236"/>
    </location>
</feature>
<dbReference type="GO" id="GO:0015074">
    <property type="term" value="P:DNA integration"/>
    <property type="evidence" value="ECO:0007669"/>
    <property type="project" value="InterPro"/>
</dbReference>
<dbReference type="Proteomes" id="UP000095380">
    <property type="component" value="Unassembled WGS sequence"/>
</dbReference>
<dbReference type="GO" id="GO:0006310">
    <property type="term" value="P:DNA recombination"/>
    <property type="evidence" value="ECO:0007669"/>
    <property type="project" value="UniProtKB-KW"/>
</dbReference>
<keyword evidence="1" id="KW-0233">DNA recombination</keyword>
<evidence type="ECO:0000313" key="3">
    <source>
        <dbReference type="EMBL" id="CUO43735.1"/>
    </source>
</evidence>
<dbReference type="CDD" id="cd01189">
    <property type="entry name" value="INT_ICEBs1_C_like"/>
    <property type="match status" value="1"/>
</dbReference>
<evidence type="ECO:0000256" key="1">
    <source>
        <dbReference type="ARBA" id="ARBA00023172"/>
    </source>
</evidence>
<proteinExistence type="predicted"/>
<dbReference type="InterPro" id="IPR011010">
    <property type="entry name" value="DNA_brk_join_enz"/>
</dbReference>
<dbReference type="AlphaFoldDB" id="A0A174F6E5"/>
<sequence length="258" mass="29752">MDLSSRRGKPLSPTYLKTIHGQLSTIFNHAIKFYDLSTNPARKAGTIGSEESKEMLFWTKAEYKQFSEEMMDKPLSYYAFQLLYWCGIRSGELLALTPADFNFQKRTLRINKSYQRLKGEDVISTPKTKNSIRTVTMPKFLCDEMQDCLKLYYSLQPDDRIFPVTKYYLNHEMERGCKASGVKKIRVHDLRHSHVSLLINMGYTALAIGKRVGHSAEKITYRYAHLFPSVQQDMADQLDAENMNEESNDREGGLAYVS</sequence>
<accession>A0A174F6E5</accession>